<dbReference type="Gene3D" id="1.50.10.10">
    <property type="match status" value="1"/>
</dbReference>
<keyword evidence="8 9" id="KW-0624">Polysaccharide degradation</keyword>
<dbReference type="FunFam" id="1.50.10.10:FF:000018">
    <property type="entry name" value="Glucoamylase"/>
    <property type="match status" value="1"/>
</dbReference>
<dbReference type="EMBL" id="MU854343">
    <property type="protein sequence ID" value="KAK4042294.1"/>
    <property type="molecule type" value="Genomic_DNA"/>
</dbReference>
<evidence type="ECO:0000256" key="2">
    <source>
        <dbReference type="ARBA" id="ARBA00006188"/>
    </source>
</evidence>
<sequence>MMLRLPRLLVAALLAWPAAASLSRGLTVEEFIAAERAIALQGVLDNIGPNGTQVPGAGPGIVIASPSKTDPNYFYTWSRDAALTLKTLVDEFIAGETALRVYIEDYIRSQAILQTVTNPSGTLLPAGTGLGEPKYNADGSRFNGNWGRPQRDGPALRATALITYANYLVAHGEAERVKTAVWPVIANDLSYVGQYWNSTGFDLWEEVSGSSFFTTQAQYRSLVEGAALASSLGVSCTGCSQAPEVLCFLNTFWNGQYFTANINGPTGRSGIDANVMLGAISVFDVAAPCDSPSLQPCHSRQLANFKVFVDTFRNASLYPINAGIAATGGVALGRYPEDTYYNGNPWYLITLGAAEFLYDAVAQWTHQGSITVDATSLPFFRALYSNAKATTYKRCKKSGPFRKIADAALAYADSFVAVAQKYTPADGALAEQFTKTTGDPLSARRLTWSFAAFVSMAARRAGHFPPSWIPSSSAAATPPLSTCPAPSPPQGTYAPATAAGAPNITTGCLSTVLFAVNASTYYGENVYLAGNSTGLGAWSVDNAQPLMSSNYTAERPLWFAQLALEAGETVSYKYVRQQDCGRDWIWETVNRTLVVPACVEGSTAVLAETDDAWTGSVGTPGGC</sequence>
<dbReference type="Gene3D" id="2.60.40.10">
    <property type="entry name" value="Immunoglobulins"/>
    <property type="match status" value="1"/>
</dbReference>
<comment type="caution">
    <text evidence="14">The sequence shown here is derived from an EMBL/GenBank/DDBJ whole genome shotgun (WGS) entry which is preliminary data.</text>
</comment>
<dbReference type="PIRSF" id="PIRSF001031">
    <property type="entry name" value="Glu-a-glcsd_SBD"/>
    <property type="match status" value="1"/>
</dbReference>
<evidence type="ECO:0000256" key="3">
    <source>
        <dbReference type="ARBA" id="ARBA00022729"/>
    </source>
</evidence>
<evidence type="ECO:0000256" key="12">
    <source>
        <dbReference type="SAM" id="SignalP"/>
    </source>
</evidence>
<feature type="active site" description="Proton acceptor" evidence="10">
    <location>
        <position position="202"/>
    </location>
</feature>
<keyword evidence="7 9" id="KW-0326">Glycosidase</keyword>
<feature type="binding site" evidence="11">
    <location>
        <position position="146"/>
    </location>
    <ligand>
        <name>substrate</name>
    </ligand>
</feature>
<name>A0AAN6PJT0_9PEZI</name>
<comment type="similarity">
    <text evidence="2 9">Belongs to the glycosyl hydrolase 15 family.</text>
</comment>
<dbReference type="EC" id="3.2.1.3" evidence="9"/>
<evidence type="ECO:0000256" key="1">
    <source>
        <dbReference type="ARBA" id="ARBA00001863"/>
    </source>
</evidence>
<evidence type="ECO:0000256" key="4">
    <source>
        <dbReference type="ARBA" id="ARBA00022801"/>
    </source>
</evidence>
<dbReference type="PRINTS" id="PR00736">
    <property type="entry name" value="GLHYDRLASE15"/>
</dbReference>
<dbReference type="InterPro" id="IPR013784">
    <property type="entry name" value="Carb-bd-like_fold"/>
</dbReference>
<keyword evidence="3 12" id="KW-0732">Signal</keyword>
<evidence type="ECO:0000256" key="8">
    <source>
        <dbReference type="ARBA" id="ARBA00023326"/>
    </source>
</evidence>
<dbReference type="InterPro" id="IPR046966">
    <property type="entry name" value="Glucoamylase_active_site"/>
</dbReference>
<dbReference type="SUPFAM" id="SSF48208">
    <property type="entry name" value="Six-hairpin glycosidases"/>
    <property type="match status" value="1"/>
</dbReference>
<keyword evidence="5" id="KW-0325">Glycoprotein</keyword>
<dbReference type="PROSITE" id="PS00820">
    <property type="entry name" value="GLUCOAMYLASE"/>
    <property type="match status" value="1"/>
</dbReference>
<evidence type="ECO:0000256" key="11">
    <source>
        <dbReference type="PIRSR" id="PIRSR001031-2"/>
    </source>
</evidence>
<dbReference type="Pfam" id="PF00723">
    <property type="entry name" value="Glyco_hydro_15"/>
    <property type="match status" value="1"/>
</dbReference>
<comment type="catalytic activity">
    <reaction evidence="1 9">
        <text>Hydrolysis of terminal (1-&gt;4)-linked alpha-D-glucose residues successively from non-reducing ends of the chains with release of beta-D-glucose.</text>
        <dbReference type="EC" id="3.2.1.3"/>
    </reaction>
</comment>
<dbReference type="Proteomes" id="UP001303115">
    <property type="component" value="Unassembled WGS sequence"/>
</dbReference>
<keyword evidence="4 9" id="KW-0378">Hydrolase</keyword>
<organism evidence="14 15">
    <name type="scientific">Parachaetomium inaequale</name>
    <dbReference type="NCBI Taxonomy" id="2588326"/>
    <lineage>
        <taxon>Eukaryota</taxon>
        <taxon>Fungi</taxon>
        <taxon>Dikarya</taxon>
        <taxon>Ascomycota</taxon>
        <taxon>Pezizomycotina</taxon>
        <taxon>Sordariomycetes</taxon>
        <taxon>Sordariomycetidae</taxon>
        <taxon>Sordariales</taxon>
        <taxon>Chaetomiaceae</taxon>
        <taxon>Parachaetomium</taxon>
    </lineage>
</organism>
<dbReference type="GO" id="GO:0000272">
    <property type="term" value="P:polysaccharide catabolic process"/>
    <property type="evidence" value="ECO:0007669"/>
    <property type="project" value="UniProtKB-KW"/>
</dbReference>
<dbReference type="GO" id="GO:0000324">
    <property type="term" value="C:fungal-type vacuole"/>
    <property type="evidence" value="ECO:0007669"/>
    <property type="project" value="TreeGrafter"/>
</dbReference>
<feature type="signal peptide" evidence="12">
    <location>
        <begin position="1"/>
        <end position="20"/>
    </location>
</feature>
<dbReference type="PANTHER" id="PTHR31616">
    <property type="entry name" value="TREHALASE"/>
    <property type="match status" value="1"/>
</dbReference>
<dbReference type="InterPro" id="IPR002044">
    <property type="entry name" value="CBM20"/>
</dbReference>
<keyword evidence="15" id="KW-1185">Reference proteome</keyword>
<dbReference type="GO" id="GO:2001070">
    <property type="term" value="F:starch binding"/>
    <property type="evidence" value="ECO:0007669"/>
    <property type="project" value="InterPro"/>
</dbReference>
<gene>
    <name evidence="14" type="ORF">C8A01DRAFT_33643</name>
</gene>
<dbReference type="PROSITE" id="PS51166">
    <property type="entry name" value="CBM20"/>
    <property type="match status" value="1"/>
</dbReference>
<keyword evidence="6 9" id="KW-0119">Carbohydrate metabolism</keyword>
<dbReference type="InterPro" id="IPR000165">
    <property type="entry name" value="Glucoamylase"/>
</dbReference>
<protein>
    <recommendedName>
        <fullName evidence="9">Glucoamylase</fullName>
        <ecNumber evidence="9">3.2.1.3</ecNumber>
    </recommendedName>
    <alternativeName>
        <fullName evidence="9">1,4-alpha-D-glucan glucohydrolase</fullName>
    </alternativeName>
    <alternativeName>
        <fullName evidence="9">Glucan 1,4-alpha-glucosidase</fullName>
    </alternativeName>
</protein>
<evidence type="ECO:0000313" key="15">
    <source>
        <dbReference type="Proteomes" id="UP001303115"/>
    </source>
</evidence>
<reference evidence="15" key="1">
    <citation type="journal article" date="2023" name="Mol. Phylogenet. Evol.">
        <title>Genome-scale phylogeny and comparative genomics of the fungal order Sordariales.</title>
        <authorList>
            <person name="Hensen N."/>
            <person name="Bonometti L."/>
            <person name="Westerberg I."/>
            <person name="Brannstrom I.O."/>
            <person name="Guillou S."/>
            <person name="Cros-Aarteil S."/>
            <person name="Calhoun S."/>
            <person name="Haridas S."/>
            <person name="Kuo A."/>
            <person name="Mondo S."/>
            <person name="Pangilinan J."/>
            <person name="Riley R."/>
            <person name="LaButti K."/>
            <person name="Andreopoulos B."/>
            <person name="Lipzen A."/>
            <person name="Chen C."/>
            <person name="Yan M."/>
            <person name="Daum C."/>
            <person name="Ng V."/>
            <person name="Clum A."/>
            <person name="Steindorff A."/>
            <person name="Ohm R.A."/>
            <person name="Martin F."/>
            <person name="Silar P."/>
            <person name="Natvig D.O."/>
            <person name="Lalanne C."/>
            <person name="Gautier V."/>
            <person name="Ament-Velasquez S.L."/>
            <person name="Kruys A."/>
            <person name="Hutchinson M.I."/>
            <person name="Powell A.J."/>
            <person name="Barry K."/>
            <person name="Miller A.N."/>
            <person name="Grigoriev I.V."/>
            <person name="Debuchy R."/>
            <person name="Gladieux P."/>
            <person name="Hiltunen Thoren M."/>
            <person name="Johannesson H."/>
        </authorList>
    </citation>
    <scope>NUCLEOTIDE SEQUENCE [LARGE SCALE GENOMIC DNA]</scope>
    <source>
        <strain evidence="15">CBS 284.82</strain>
    </source>
</reference>
<dbReference type="PANTHER" id="PTHR31616:SF12">
    <property type="entry name" value="GLUCOAMYLASE"/>
    <property type="match status" value="1"/>
</dbReference>
<evidence type="ECO:0000256" key="6">
    <source>
        <dbReference type="ARBA" id="ARBA00023277"/>
    </source>
</evidence>
<dbReference type="InterPro" id="IPR011613">
    <property type="entry name" value="GH15-like"/>
</dbReference>
<dbReference type="InterPro" id="IPR008928">
    <property type="entry name" value="6-hairpin_glycosidase_sf"/>
</dbReference>
<dbReference type="AlphaFoldDB" id="A0AAN6PJT0"/>
<feature type="active site" description="Proton donor" evidence="10">
    <location>
        <position position="205"/>
    </location>
</feature>
<evidence type="ECO:0000256" key="5">
    <source>
        <dbReference type="ARBA" id="ARBA00023180"/>
    </source>
</evidence>
<evidence type="ECO:0000313" key="14">
    <source>
        <dbReference type="EMBL" id="KAK4042294.1"/>
    </source>
</evidence>
<accession>A0AAN6PJT0</accession>
<dbReference type="InterPro" id="IPR008291">
    <property type="entry name" value="Glucoamylase_SBD"/>
</dbReference>
<feature type="chain" id="PRO_5042956515" description="Glucoamylase" evidence="12">
    <location>
        <begin position="21"/>
        <end position="623"/>
    </location>
</feature>
<evidence type="ECO:0000256" key="9">
    <source>
        <dbReference type="PIRNR" id="PIRNR001031"/>
    </source>
</evidence>
<proteinExistence type="inferred from homology"/>
<feature type="domain" description="CBM20" evidence="13">
    <location>
        <begin position="504"/>
        <end position="615"/>
    </location>
</feature>
<dbReference type="InterPro" id="IPR012341">
    <property type="entry name" value="6hp_glycosidase-like_sf"/>
</dbReference>
<dbReference type="GO" id="GO:0004339">
    <property type="term" value="F:glucan 1,4-alpha-glucosidase activity"/>
    <property type="evidence" value="ECO:0007669"/>
    <property type="project" value="UniProtKB-EC"/>
</dbReference>
<dbReference type="Pfam" id="PF00686">
    <property type="entry name" value="CBM_20"/>
    <property type="match status" value="1"/>
</dbReference>
<evidence type="ECO:0000259" key="13">
    <source>
        <dbReference type="PROSITE" id="PS51166"/>
    </source>
</evidence>
<dbReference type="SMART" id="SM01065">
    <property type="entry name" value="CBM_2"/>
    <property type="match status" value="1"/>
</dbReference>
<dbReference type="InterPro" id="IPR013783">
    <property type="entry name" value="Ig-like_fold"/>
</dbReference>
<evidence type="ECO:0000256" key="7">
    <source>
        <dbReference type="ARBA" id="ARBA00023295"/>
    </source>
</evidence>
<evidence type="ECO:0000256" key="10">
    <source>
        <dbReference type="PIRSR" id="PIRSR001031-1"/>
    </source>
</evidence>
<dbReference type="SUPFAM" id="SSF49452">
    <property type="entry name" value="Starch-binding domain-like"/>
    <property type="match status" value="1"/>
</dbReference>